<feature type="transmembrane region" description="Helical" evidence="5">
    <location>
        <begin position="182"/>
        <end position="203"/>
    </location>
</feature>
<keyword evidence="4 5" id="KW-0472">Membrane</keyword>
<dbReference type="AlphaFoldDB" id="A0A917V246"/>
<dbReference type="Proteomes" id="UP000600449">
    <property type="component" value="Unassembled WGS sequence"/>
</dbReference>
<feature type="domain" description="Sodium/calcium exchanger membrane region" evidence="6">
    <location>
        <begin position="13"/>
        <end position="154"/>
    </location>
</feature>
<organism evidence="7 8">
    <name type="scientific">Salinarimonas ramus</name>
    <dbReference type="NCBI Taxonomy" id="690164"/>
    <lineage>
        <taxon>Bacteria</taxon>
        <taxon>Pseudomonadati</taxon>
        <taxon>Pseudomonadota</taxon>
        <taxon>Alphaproteobacteria</taxon>
        <taxon>Hyphomicrobiales</taxon>
        <taxon>Salinarimonadaceae</taxon>
        <taxon>Salinarimonas</taxon>
    </lineage>
</organism>
<dbReference type="EMBL" id="BMMF01000001">
    <property type="protein sequence ID" value="GGK19987.1"/>
    <property type="molecule type" value="Genomic_DNA"/>
</dbReference>
<sequence>MNEIGDYQLAVLAFGSIAFGLFLLIKGGDWTIDAAAFIAERAGLSKLFIGATIVAFGTSAPELFTSVNANLTGFPGISLGNIVGSNIANILLIIGATAFVFALHGKPSELMRDMGMMLVATVILVALMLYGVVPRWAGLGMFAILAAFIAYQYWKDEGAAEEDEHDDDIEEKGIDSVGKGMGFLLAGLVALVVGSEMLVQGAVAAGSALGVPEAIIGLTVIAIGTSLPELSTCIAAALKRQTNMIIGNIVGSNLFNILSIVGITAMIKPLAIDPTLVDIDMWVMAGVTFAFAAWMLTVSKIGRPMGIAMVVAYLAFIVYSYQDLLFA</sequence>
<keyword evidence="8" id="KW-1185">Reference proteome</keyword>
<evidence type="ECO:0000256" key="1">
    <source>
        <dbReference type="ARBA" id="ARBA00004141"/>
    </source>
</evidence>
<dbReference type="InterPro" id="IPR004837">
    <property type="entry name" value="NaCa_Exmemb"/>
</dbReference>
<reference evidence="7 8" key="1">
    <citation type="journal article" date="2014" name="Int. J. Syst. Evol. Microbiol.">
        <title>Complete genome sequence of Corynebacterium casei LMG S-19264T (=DSM 44701T), isolated from a smear-ripened cheese.</title>
        <authorList>
            <consortium name="US DOE Joint Genome Institute (JGI-PGF)"/>
            <person name="Walter F."/>
            <person name="Albersmeier A."/>
            <person name="Kalinowski J."/>
            <person name="Ruckert C."/>
        </authorList>
    </citation>
    <scope>NUCLEOTIDE SEQUENCE [LARGE SCALE GENOMIC DNA]</scope>
    <source>
        <strain evidence="7 8">CGMCC 1.9161</strain>
    </source>
</reference>
<feature type="transmembrane region" description="Helical" evidence="5">
    <location>
        <begin position="215"/>
        <end position="238"/>
    </location>
</feature>
<dbReference type="InterPro" id="IPR044880">
    <property type="entry name" value="NCX_ion-bd_dom_sf"/>
</dbReference>
<keyword evidence="3 5" id="KW-1133">Transmembrane helix</keyword>
<comment type="subcellular location">
    <subcellularLocation>
        <location evidence="1">Membrane</location>
        <topology evidence="1">Multi-pass membrane protein</topology>
    </subcellularLocation>
</comment>
<accession>A0A917V246</accession>
<dbReference type="GO" id="GO:0008273">
    <property type="term" value="F:calcium, potassium:sodium antiporter activity"/>
    <property type="evidence" value="ECO:0007669"/>
    <property type="project" value="TreeGrafter"/>
</dbReference>
<dbReference type="RefSeq" id="WP_188908819.1">
    <property type="nucleotide sequence ID" value="NZ_BMMF01000001.1"/>
</dbReference>
<dbReference type="Pfam" id="PF01699">
    <property type="entry name" value="Na_Ca_ex"/>
    <property type="match status" value="2"/>
</dbReference>
<keyword evidence="2 5" id="KW-0812">Transmembrane</keyword>
<dbReference type="PANTHER" id="PTHR10846">
    <property type="entry name" value="SODIUM/POTASSIUM/CALCIUM EXCHANGER"/>
    <property type="match status" value="1"/>
</dbReference>
<dbReference type="GO" id="GO:0005262">
    <property type="term" value="F:calcium channel activity"/>
    <property type="evidence" value="ECO:0007669"/>
    <property type="project" value="TreeGrafter"/>
</dbReference>
<feature type="transmembrane region" description="Helical" evidence="5">
    <location>
        <begin position="245"/>
        <end position="267"/>
    </location>
</feature>
<evidence type="ECO:0000256" key="4">
    <source>
        <dbReference type="ARBA" id="ARBA00023136"/>
    </source>
</evidence>
<dbReference type="Gene3D" id="1.20.1420.30">
    <property type="entry name" value="NCX, central ion-binding region"/>
    <property type="match status" value="1"/>
</dbReference>
<feature type="transmembrane region" description="Helical" evidence="5">
    <location>
        <begin position="305"/>
        <end position="322"/>
    </location>
</feature>
<feature type="domain" description="Sodium/calcium exchanger membrane region" evidence="6">
    <location>
        <begin position="181"/>
        <end position="321"/>
    </location>
</feature>
<evidence type="ECO:0000313" key="8">
    <source>
        <dbReference type="Proteomes" id="UP000600449"/>
    </source>
</evidence>
<comment type="caution">
    <text evidence="7">The sequence shown here is derived from an EMBL/GenBank/DDBJ whole genome shotgun (WGS) entry which is preliminary data.</text>
</comment>
<feature type="transmembrane region" description="Helical" evidence="5">
    <location>
        <begin position="6"/>
        <end position="25"/>
    </location>
</feature>
<evidence type="ECO:0000259" key="6">
    <source>
        <dbReference type="Pfam" id="PF01699"/>
    </source>
</evidence>
<evidence type="ECO:0000313" key="7">
    <source>
        <dbReference type="EMBL" id="GGK19987.1"/>
    </source>
</evidence>
<evidence type="ECO:0000256" key="3">
    <source>
        <dbReference type="ARBA" id="ARBA00022989"/>
    </source>
</evidence>
<gene>
    <name evidence="7" type="primary">yrbG</name>
    <name evidence="7" type="ORF">GCM10011322_03310</name>
</gene>
<name>A0A917V246_9HYPH</name>
<evidence type="ECO:0000256" key="2">
    <source>
        <dbReference type="ARBA" id="ARBA00022692"/>
    </source>
</evidence>
<evidence type="ECO:0000256" key="5">
    <source>
        <dbReference type="SAM" id="Phobius"/>
    </source>
</evidence>
<dbReference type="GO" id="GO:0005886">
    <property type="term" value="C:plasma membrane"/>
    <property type="evidence" value="ECO:0007669"/>
    <property type="project" value="TreeGrafter"/>
</dbReference>
<proteinExistence type="predicted"/>
<protein>
    <submittedName>
        <fullName evidence="7">Sodium:calcium antiporter</fullName>
    </submittedName>
</protein>
<feature type="transmembrane region" description="Helical" evidence="5">
    <location>
        <begin position="114"/>
        <end position="130"/>
    </location>
</feature>
<dbReference type="GO" id="GO:0006874">
    <property type="term" value="P:intracellular calcium ion homeostasis"/>
    <property type="evidence" value="ECO:0007669"/>
    <property type="project" value="TreeGrafter"/>
</dbReference>
<dbReference type="PANTHER" id="PTHR10846:SF8">
    <property type="entry name" value="INNER MEMBRANE PROTEIN YRBG"/>
    <property type="match status" value="1"/>
</dbReference>
<feature type="transmembrane region" description="Helical" evidence="5">
    <location>
        <begin position="279"/>
        <end position="298"/>
    </location>
</feature>
<dbReference type="NCBIfam" id="TIGR00367">
    <property type="entry name" value="calcium/sodium antiporter"/>
    <property type="match status" value="1"/>
</dbReference>
<dbReference type="InterPro" id="IPR004481">
    <property type="entry name" value="K/Na/Ca-exchanger"/>
</dbReference>
<feature type="transmembrane region" description="Helical" evidence="5">
    <location>
        <begin position="77"/>
        <end position="102"/>
    </location>
</feature>